<gene>
    <name evidence="5" type="primary">hsdS</name>
    <name evidence="5" type="ORF">FAES_3372</name>
</gene>
<keyword evidence="2" id="KW-0680">Restriction system</keyword>
<dbReference type="PANTHER" id="PTHR30408:SF12">
    <property type="entry name" value="TYPE I RESTRICTION ENZYME MJAVIII SPECIFICITY SUBUNIT"/>
    <property type="match status" value="1"/>
</dbReference>
<proteinExistence type="inferred from homology"/>
<keyword evidence="5" id="KW-0378">Hydrolase</keyword>
<dbReference type="OrthoDB" id="667970at2"/>
<keyword evidence="6" id="KW-1185">Reference proteome</keyword>
<evidence type="ECO:0000313" key="5">
    <source>
        <dbReference type="EMBL" id="CCH01380.1"/>
    </source>
</evidence>
<keyword evidence="3" id="KW-0238">DNA-binding</keyword>
<evidence type="ECO:0000256" key="3">
    <source>
        <dbReference type="ARBA" id="ARBA00023125"/>
    </source>
</evidence>
<dbReference type="GO" id="GO:0003677">
    <property type="term" value="F:DNA binding"/>
    <property type="evidence" value="ECO:0007669"/>
    <property type="project" value="UniProtKB-KW"/>
</dbReference>
<dbReference type="eggNOG" id="COG0732">
    <property type="taxonomic scope" value="Bacteria"/>
</dbReference>
<evidence type="ECO:0000256" key="1">
    <source>
        <dbReference type="ARBA" id="ARBA00010923"/>
    </source>
</evidence>
<accession>I0KB77</accession>
<dbReference type="RefSeq" id="WP_015332479.1">
    <property type="nucleotide sequence ID" value="NC_020054.1"/>
</dbReference>
<reference evidence="5 6" key="1">
    <citation type="journal article" date="2012" name="J. Bacteriol.">
        <title>Genome Sequence of Fibrella aestuarina BUZ 2T, a Filamentous Marine Bacterium.</title>
        <authorList>
            <person name="Filippini M."/>
            <person name="Qi W."/>
            <person name="Blom J."/>
            <person name="Goesmann A."/>
            <person name="Smits T.H."/>
            <person name="Bagheri H.C."/>
        </authorList>
    </citation>
    <scope>NUCLEOTIDE SEQUENCE [LARGE SCALE GENOMIC DNA]</scope>
    <source>
        <strain evidence="6">BUZ 2T</strain>
    </source>
</reference>
<feature type="domain" description="Type I restriction modification DNA specificity" evidence="4">
    <location>
        <begin position="223"/>
        <end position="389"/>
    </location>
</feature>
<dbReference type="REBASE" id="46824">
    <property type="entry name" value="S.Fae2ORF3373P"/>
</dbReference>
<evidence type="ECO:0000259" key="4">
    <source>
        <dbReference type="Pfam" id="PF01420"/>
    </source>
</evidence>
<dbReference type="InterPro" id="IPR052021">
    <property type="entry name" value="Type-I_RS_S_subunit"/>
</dbReference>
<dbReference type="InterPro" id="IPR000055">
    <property type="entry name" value="Restrct_endonuc_typeI_TRD"/>
</dbReference>
<dbReference type="PATRIC" id="fig|1166018.3.peg.5147"/>
<organism evidence="5 6">
    <name type="scientific">Fibrella aestuarina BUZ 2</name>
    <dbReference type="NCBI Taxonomy" id="1166018"/>
    <lineage>
        <taxon>Bacteria</taxon>
        <taxon>Pseudomonadati</taxon>
        <taxon>Bacteroidota</taxon>
        <taxon>Cytophagia</taxon>
        <taxon>Cytophagales</taxon>
        <taxon>Spirosomataceae</taxon>
        <taxon>Fibrella</taxon>
    </lineage>
</organism>
<dbReference type="GO" id="GO:0009035">
    <property type="term" value="F:type I site-specific deoxyribonuclease activity"/>
    <property type="evidence" value="ECO:0007669"/>
    <property type="project" value="UniProtKB-EC"/>
</dbReference>
<dbReference type="SUPFAM" id="SSF116734">
    <property type="entry name" value="DNA methylase specificity domain"/>
    <property type="match status" value="2"/>
</dbReference>
<sequence length="412" mass="47768">MNTSQRNVPILRFNEFSGEWVKSELRAIFDRIMRKNKEKNTNVLTISAQYGLISQTEFFNKSVASKDLSGYYLLERGDFAYNKSYSKEYPVGAIKKLTFYSKGIVSPLYICFKIKVNNSEDFYSHYFESGLINADIQKIAQEGARNHGLLNISVDAFFRDIKVARPHIFEQQKIAKFLNIIDAKIELLLKKQSILEQYKQSVIKQLFSQKIRFKDNYGRPYPDWEEKQFNEVFERVTRKNEENNSNVLTISAQYGLISQTDYFNKSVSSQNLTGYYLLQKGDFAYNKSYSNGYPMGAIKRLKRYERGVVSTLYICFRLKANYSAGFYDQYFDSGYLNSEIRKIAQEGARNHGLLNVSVVEFFRDITIICPSKEEQDRIADFLSTIDQIISGVAGQLEHTKAFKKGLLQKLFV</sequence>
<dbReference type="AlphaFoldDB" id="I0KB77"/>
<dbReference type="STRING" id="1166018.FAES_3372"/>
<comment type="similarity">
    <text evidence="1">Belongs to the type-I restriction system S methylase family.</text>
</comment>
<dbReference type="GO" id="GO:0009307">
    <property type="term" value="P:DNA restriction-modification system"/>
    <property type="evidence" value="ECO:0007669"/>
    <property type="project" value="UniProtKB-KW"/>
</dbReference>
<evidence type="ECO:0000256" key="2">
    <source>
        <dbReference type="ARBA" id="ARBA00022747"/>
    </source>
</evidence>
<dbReference type="Gene3D" id="3.90.220.20">
    <property type="entry name" value="DNA methylase specificity domains"/>
    <property type="match status" value="2"/>
</dbReference>
<protein>
    <submittedName>
        <fullName evidence="5">Type I restriction enzyme, S subunit</fullName>
        <ecNumber evidence="5">3.1.21.3</ecNumber>
    </submittedName>
</protein>
<dbReference type="HOGENOM" id="CLU_021095_0_0_10"/>
<name>I0KB77_9BACT</name>
<dbReference type="InterPro" id="IPR044946">
    <property type="entry name" value="Restrct_endonuc_typeI_TRD_sf"/>
</dbReference>
<evidence type="ECO:0000313" key="6">
    <source>
        <dbReference type="Proteomes" id="UP000011058"/>
    </source>
</evidence>
<dbReference type="PANTHER" id="PTHR30408">
    <property type="entry name" value="TYPE-1 RESTRICTION ENZYME ECOKI SPECIFICITY PROTEIN"/>
    <property type="match status" value="1"/>
</dbReference>
<dbReference type="Proteomes" id="UP000011058">
    <property type="component" value="Chromosome"/>
</dbReference>
<dbReference type="EMBL" id="HE796683">
    <property type="protein sequence ID" value="CCH01380.1"/>
    <property type="molecule type" value="Genomic_DNA"/>
</dbReference>
<dbReference type="Pfam" id="PF01420">
    <property type="entry name" value="Methylase_S"/>
    <property type="match status" value="1"/>
</dbReference>
<dbReference type="KEGG" id="fae:FAES_3372"/>
<dbReference type="EC" id="3.1.21.3" evidence="5"/>